<comment type="caution">
    <text evidence="1">The sequence shown here is derived from an EMBL/GenBank/DDBJ whole genome shotgun (WGS) entry which is preliminary data.</text>
</comment>
<organism evidence="1 2">
    <name type="scientific">Streptomyces hygroscopicus</name>
    <dbReference type="NCBI Taxonomy" id="1912"/>
    <lineage>
        <taxon>Bacteria</taxon>
        <taxon>Bacillati</taxon>
        <taxon>Actinomycetota</taxon>
        <taxon>Actinomycetes</taxon>
        <taxon>Kitasatosporales</taxon>
        <taxon>Streptomycetaceae</taxon>
        <taxon>Streptomyces</taxon>
        <taxon>Streptomyces violaceusniger group</taxon>
    </lineage>
</organism>
<sequence>MRITLDGDGCRIAGHARPVGLPIRGPGRLGSRGGFRRLGRVTGVTPVRVTGPGGTGPVTGLQESLDFLRGALRRRPDVRRRAAAAPDRALWPLTVPCGRGRRP</sequence>
<evidence type="ECO:0000313" key="1">
    <source>
        <dbReference type="EMBL" id="GHJ32564.1"/>
    </source>
</evidence>
<dbReference type="Proteomes" id="UP001054854">
    <property type="component" value="Unassembled WGS sequence"/>
</dbReference>
<evidence type="ECO:0000313" key="2">
    <source>
        <dbReference type="Proteomes" id="UP001054854"/>
    </source>
</evidence>
<dbReference type="EMBL" id="BNEK01000005">
    <property type="protein sequence ID" value="GHJ32564.1"/>
    <property type="molecule type" value="Genomic_DNA"/>
</dbReference>
<keyword evidence="2" id="KW-1185">Reference proteome</keyword>
<reference evidence="1" key="1">
    <citation type="submission" date="2024-05" db="EMBL/GenBank/DDBJ databases">
        <title>Whole genome shotgun sequence of Streptomyces hygroscopicus NBRC 113678.</title>
        <authorList>
            <person name="Komaki H."/>
            <person name="Tamura T."/>
        </authorList>
    </citation>
    <scope>NUCLEOTIDE SEQUENCE</scope>
    <source>
        <strain evidence="1">N11-34</strain>
    </source>
</reference>
<gene>
    <name evidence="1" type="ORF">TPA0910_69970</name>
</gene>
<accession>A0ABQ3UAF9</accession>
<name>A0ABQ3UAF9_STRHY</name>
<proteinExistence type="predicted"/>
<protein>
    <submittedName>
        <fullName evidence="1">Uncharacterized protein</fullName>
    </submittedName>
</protein>